<evidence type="ECO:0000313" key="2">
    <source>
        <dbReference type="Proteomes" id="UP001165481"/>
    </source>
</evidence>
<dbReference type="RefSeq" id="WP_243377387.1">
    <property type="nucleotide sequence ID" value="NZ_JAKZJU020000001.1"/>
</dbReference>
<dbReference type="EMBL" id="JAKZJU020000001">
    <property type="protein sequence ID" value="MDL2059697.1"/>
    <property type="molecule type" value="Genomic_DNA"/>
</dbReference>
<accession>A0ABT7IMT8</accession>
<dbReference type="Gene3D" id="3.40.800.10">
    <property type="entry name" value="Ureohydrolase domain"/>
    <property type="match status" value="1"/>
</dbReference>
<keyword evidence="2" id="KW-1185">Reference proteome</keyword>
<dbReference type="SUPFAM" id="SSF52768">
    <property type="entry name" value="Arginase/deacetylase"/>
    <property type="match status" value="1"/>
</dbReference>
<dbReference type="Proteomes" id="UP001165481">
    <property type="component" value="Unassembled WGS sequence"/>
</dbReference>
<gene>
    <name evidence="1" type="ORF">MUN46_007130</name>
</gene>
<proteinExistence type="predicted"/>
<evidence type="ECO:0008006" key="3">
    <source>
        <dbReference type="Google" id="ProtNLM"/>
    </source>
</evidence>
<evidence type="ECO:0000313" key="1">
    <source>
        <dbReference type="EMBL" id="MDL2059697.1"/>
    </source>
</evidence>
<dbReference type="InterPro" id="IPR023696">
    <property type="entry name" value="Ureohydrolase_dom_sf"/>
</dbReference>
<organism evidence="1 2">
    <name type="scientific">Mesosutterella faecium</name>
    <dbReference type="NCBI Taxonomy" id="2925194"/>
    <lineage>
        <taxon>Bacteria</taxon>
        <taxon>Pseudomonadati</taxon>
        <taxon>Pseudomonadota</taxon>
        <taxon>Betaproteobacteria</taxon>
        <taxon>Burkholderiales</taxon>
        <taxon>Sutterellaceae</taxon>
        <taxon>Mesosutterella</taxon>
    </lineage>
</organism>
<protein>
    <recommendedName>
        <fullName evidence="3">Arginase</fullName>
    </recommendedName>
</protein>
<comment type="caution">
    <text evidence="1">The sequence shown here is derived from an EMBL/GenBank/DDBJ whole genome shotgun (WGS) entry which is preliminary data.</text>
</comment>
<name>A0ABT7IMT8_9BURK</name>
<sequence>MTLNNKTLRLIFPDWQNGASSSSGFVPRLLATIAPQCDQSESVEVPLPESMLGPHSTDLMSAQASNLLTEMDFRGFYAATRRILDEKKPARVITFSTDGTVTLCSTDYLHEQYQDLGLLWLDLHQEHITPERFWRKRVIVTNALTGGCEELSGLIHKPMDRERILYVCRQADEIPPVDRREFQHQGISMAGSEALEADSRKIADWIRSLGLRHLSVHVDLDSVGAADLRSGILREENLRNISEKVQSDVDKLKVLFKEILKETDIVGFDLMEYELFQSEKFTELMKELPIFNE</sequence>
<reference evidence="1" key="1">
    <citation type="submission" date="2023-03" db="EMBL/GenBank/DDBJ databases">
        <title>Mesosutterella sp. nov. isolated from porcine feces.</title>
        <authorList>
            <person name="Yu S."/>
        </authorList>
    </citation>
    <scope>NUCLEOTIDE SEQUENCE</scope>
    <source>
        <strain evidence="1">AGMB02718</strain>
    </source>
</reference>